<dbReference type="EMBL" id="JACOGF010000007">
    <property type="protein sequence ID" value="MBC3918694.1"/>
    <property type="molecule type" value="Genomic_DNA"/>
</dbReference>
<feature type="compositionally biased region" description="Basic and acidic residues" evidence="11">
    <location>
        <begin position="8"/>
        <end position="18"/>
    </location>
</feature>
<keyword evidence="9 10" id="KW-0472">Membrane</keyword>
<feature type="transmembrane region" description="Helical" evidence="10">
    <location>
        <begin position="75"/>
        <end position="94"/>
    </location>
</feature>
<name>A0ABR6ZS45_9BURK</name>
<reference evidence="12 13" key="1">
    <citation type="submission" date="2020-08" db="EMBL/GenBank/DDBJ databases">
        <title>Novel species isolated from subtropical streams in China.</title>
        <authorList>
            <person name="Lu H."/>
        </authorList>
    </citation>
    <scope>NUCLEOTIDE SEQUENCE [LARGE SCALE GENOMIC DNA]</scope>
    <source>
        <strain evidence="12 13">CY18W</strain>
    </source>
</reference>
<evidence type="ECO:0000256" key="10">
    <source>
        <dbReference type="RuleBase" id="RU364125"/>
    </source>
</evidence>
<organism evidence="12 13">
    <name type="scientific">Undibacterium hunanense</name>
    <dbReference type="NCBI Taxonomy" id="2762292"/>
    <lineage>
        <taxon>Bacteria</taxon>
        <taxon>Pseudomonadati</taxon>
        <taxon>Pseudomonadota</taxon>
        <taxon>Betaproteobacteria</taxon>
        <taxon>Burkholderiales</taxon>
        <taxon>Oxalobacteraceae</taxon>
        <taxon>Undibacterium</taxon>
    </lineage>
</organism>
<comment type="subcellular location">
    <subcellularLocation>
        <location evidence="10">Cell inner membrane</location>
    </subcellularLocation>
    <subcellularLocation>
        <location evidence="2">Cell membrane</location>
        <topology evidence="2">Single-pass membrane protein</topology>
    </subcellularLocation>
</comment>
<keyword evidence="7 10" id="KW-0283">Flagellar rotation</keyword>
<comment type="caution">
    <text evidence="12">The sequence shown here is derived from an EMBL/GenBank/DDBJ whole genome shotgun (WGS) entry which is preliminary data.</text>
</comment>
<comment type="similarity">
    <text evidence="3 10">Belongs to the FliL family.</text>
</comment>
<evidence type="ECO:0000256" key="11">
    <source>
        <dbReference type="SAM" id="MobiDB-lite"/>
    </source>
</evidence>
<keyword evidence="13" id="KW-1185">Reference proteome</keyword>
<evidence type="ECO:0000256" key="2">
    <source>
        <dbReference type="ARBA" id="ARBA00004162"/>
    </source>
</evidence>
<evidence type="ECO:0000256" key="9">
    <source>
        <dbReference type="ARBA" id="ARBA00023136"/>
    </source>
</evidence>
<evidence type="ECO:0000256" key="6">
    <source>
        <dbReference type="ARBA" id="ARBA00022692"/>
    </source>
</evidence>
<keyword evidence="8 10" id="KW-1133">Transmembrane helix</keyword>
<dbReference type="Pfam" id="PF03748">
    <property type="entry name" value="FliL"/>
    <property type="match status" value="1"/>
</dbReference>
<keyword evidence="4" id="KW-1003">Cell membrane</keyword>
<proteinExistence type="inferred from homology"/>
<evidence type="ECO:0000313" key="13">
    <source>
        <dbReference type="Proteomes" id="UP000650424"/>
    </source>
</evidence>
<dbReference type="InterPro" id="IPR005503">
    <property type="entry name" value="FliL"/>
</dbReference>
<keyword evidence="12" id="KW-0969">Cilium</keyword>
<evidence type="ECO:0000256" key="7">
    <source>
        <dbReference type="ARBA" id="ARBA00022779"/>
    </source>
</evidence>
<gene>
    <name evidence="12" type="ORF">H8L32_14465</name>
</gene>
<evidence type="ECO:0000256" key="3">
    <source>
        <dbReference type="ARBA" id="ARBA00008281"/>
    </source>
</evidence>
<keyword evidence="10" id="KW-0997">Cell inner membrane</keyword>
<protein>
    <recommendedName>
        <fullName evidence="10">Flagellar protein FliL</fullName>
    </recommendedName>
</protein>
<keyword evidence="5 10" id="KW-0145">Chemotaxis</keyword>
<evidence type="ECO:0000256" key="1">
    <source>
        <dbReference type="ARBA" id="ARBA00002254"/>
    </source>
</evidence>
<accession>A0ABR6ZS45</accession>
<feature type="region of interest" description="Disordered" evidence="11">
    <location>
        <begin position="1"/>
        <end position="60"/>
    </location>
</feature>
<dbReference type="RefSeq" id="WP_186947967.1">
    <property type="nucleotide sequence ID" value="NZ_JACOGF010000007.1"/>
</dbReference>
<evidence type="ECO:0000313" key="12">
    <source>
        <dbReference type="EMBL" id="MBC3918694.1"/>
    </source>
</evidence>
<evidence type="ECO:0000256" key="4">
    <source>
        <dbReference type="ARBA" id="ARBA00022475"/>
    </source>
</evidence>
<sequence>MDFESIDGESRAPERGTLEFELEPPATAKPAVSAAQRPATAGKRPAASTASKKPALERKPVKAAKVAEPDHFGRYAALIILCGFAILLAIFFYFRTIHGNAAGLAYIELPQQVAYVDGQVVRMKVTIQVREDDKDWLYENKKTLATYYQIELAKVNPDDLHSEAGFELVRAQLKEGLNKGLQTDKVESVLINELLMQNRDPE</sequence>
<keyword evidence="12" id="KW-0282">Flagellum</keyword>
<dbReference type="Proteomes" id="UP000650424">
    <property type="component" value="Unassembled WGS sequence"/>
</dbReference>
<evidence type="ECO:0000256" key="8">
    <source>
        <dbReference type="ARBA" id="ARBA00022989"/>
    </source>
</evidence>
<comment type="function">
    <text evidence="1 10">Controls the rotational direction of flagella during chemotaxis.</text>
</comment>
<keyword evidence="12" id="KW-0966">Cell projection</keyword>
<evidence type="ECO:0000256" key="5">
    <source>
        <dbReference type="ARBA" id="ARBA00022500"/>
    </source>
</evidence>
<keyword evidence="6 10" id="KW-0812">Transmembrane</keyword>